<protein>
    <submittedName>
        <fullName evidence="4">Uncharacterized protein</fullName>
    </submittedName>
</protein>
<dbReference type="STRING" id="1305731.GCA_000934705_01724"/>
<gene>
    <name evidence="4" type="ORF">HLUCCX14_05170</name>
</gene>
<keyword evidence="3" id="KW-0812">Transmembrane</keyword>
<dbReference type="Proteomes" id="UP000050416">
    <property type="component" value="Unassembled WGS sequence"/>
</dbReference>
<keyword evidence="3" id="KW-1133">Transmembrane helix</keyword>
<keyword evidence="1" id="KW-0175">Coiled coil</keyword>
<proteinExistence type="predicted"/>
<evidence type="ECO:0000256" key="2">
    <source>
        <dbReference type="SAM" id="MobiDB-lite"/>
    </source>
</evidence>
<evidence type="ECO:0000313" key="4">
    <source>
        <dbReference type="EMBL" id="KPQ29591.1"/>
    </source>
</evidence>
<dbReference type="Gene3D" id="1.10.287.1490">
    <property type="match status" value="1"/>
</dbReference>
<reference evidence="4 5" key="1">
    <citation type="submission" date="2015-09" db="EMBL/GenBank/DDBJ databases">
        <title>Identification and resolution of microdiversity through metagenomic sequencing of parallel consortia.</title>
        <authorList>
            <person name="Nelson W.C."/>
            <person name="Romine M.F."/>
            <person name="Lindemann S.R."/>
        </authorList>
    </citation>
    <scope>NUCLEOTIDE SEQUENCE [LARGE SCALE GENOMIC DNA]</scope>
    <source>
        <strain evidence="4">HL-55</strain>
    </source>
</reference>
<dbReference type="PATRIC" id="fig|1305731.5.peg.2112"/>
<feature type="transmembrane region" description="Helical" evidence="3">
    <location>
        <begin position="62"/>
        <end position="81"/>
    </location>
</feature>
<sequence length="322" mass="35003">MEPIRPDDDELRAEPPIGGAERNKPEGQKKASSVKQDKPVKPPKPPKAPKSAGSGGNGGSSVLVWVLLLVVAAGAGAGWYAQETRIQALEGQLEEADYWARQSKLALARFEGELSETGESLQERGASLDEKIASNNERLDAADSEIRKLWVIANERNKKRLDEHQQRLSGLDGQFVEADKSMADLKTTVEQARSSLSGDLAQLTQRLDGSVAALEQADQEAAGQLTRLGEQVGNVDQVVDSRIRRFEQEQQLTISGLESQISALQRDLGSMAGGGDVQALRDQLSDLKRTVDAVDSSRSQLTSRLVRLSEEVNQLRSEVSAR</sequence>
<comment type="caution">
    <text evidence="4">The sequence shown here is derived from an EMBL/GenBank/DDBJ whole genome shotgun (WGS) entry which is preliminary data.</text>
</comment>
<name>A0A0P7Z537_9GAMM</name>
<keyword evidence="3" id="KW-0472">Membrane</keyword>
<accession>A0A0P7Z537</accession>
<feature type="coiled-coil region" evidence="1">
    <location>
        <begin position="247"/>
        <end position="318"/>
    </location>
</feature>
<feature type="compositionally biased region" description="Basic and acidic residues" evidence="2">
    <location>
        <begin position="21"/>
        <end position="40"/>
    </location>
</feature>
<dbReference type="AlphaFoldDB" id="A0A0P7Z537"/>
<evidence type="ECO:0000256" key="1">
    <source>
        <dbReference type="SAM" id="Coils"/>
    </source>
</evidence>
<organism evidence="4 5">
    <name type="scientific">Marinobacter excellens HL-55</name>
    <dbReference type="NCBI Taxonomy" id="1305731"/>
    <lineage>
        <taxon>Bacteria</taxon>
        <taxon>Pseudomonadati</taxon>
        <taxon>Pseudomonadota</taxon>
        <taxon>Gammaproteobacteria</taxon>
        <taxon>Pseudomonadales</taxon>
        <taxon>Marinobacteraceae</taxon>
        <taxon>Marinobacter</taxon>
    </lineage>
</organism>
<evidence type="ECO:0000256" key="3">
    <source>
        <dbReference type="SAM" id="Phobius"/>
    </source>
</evidence>
<dbReference type="OrthoDB" id="5700790at2"/>
<dbReference type="Gene3D" id="1.20.5.340">
    <property type="match status" value="1"/>
</dbReference>
<evidence type="ECO:0000313" key="5">
    <source>
        <dbReference type="Proteomes" id="UP000050416"/>
    </source>
</evidence>
<feature type="region of interest" description="Disordered" evidence="2">
    <location>
        <begin position="1"/>
        <end position="57"/>
    </location>
</feature>
<dbReference type="EMBL" id="LJZQ01000005">
    <property type="protein sequence ID" value="KPQ29591.1"/>
    <property type="molecule type" value="Genomic_DNA"/>
</dbReference>